<evidence type="ECO:0000256" key="2">
    <source>
        <dbReference type="SAM" id="Phobius"/>
    </source>
</evidence>
<feature type="region of interest" description="Disordered" evidence="1">
    <location>
        <begin position="165"/>
        <end position="185"/>
    </location>
</feature>
<dbReference type="Proteomes" id="UP001501218">
    <property type="component" value="Unassembled WGS sequence"/>
</dbReference>
<reference evidence="5" key="1">
    <citation type="journal article" date="2019" name="Int. J. Syst. Evol. Microbiol.">
        <title>The Global Catalogue of Microorganisms (GCM) 10K type strain sequencing project: providing services to taxonomists for standard genome sequencing and annotation.</title>
        <authorList>
            <consortium name="The Broad Institute Genomics Platform"/>
            <consortium name="The Broad Institute Genome Sequencing Center for Infectious Disease"/>
            <person name="Wu L."/>
            <person name="Ma J."/>
        </authorList>
    </citation>
    <scope>NUCLEOTIDE SEQUENCE [LARGE SCALE GENOMIC DNA]</scope>
    <source>
        <strain evidence="5">JCM 16221</strain>
    </source>
</reference>
<dbReference type="PANTHER" id="PTHR30163:SF8">
    <property type="entry name" value="LYTIC MUREIN TRANSGLYCOSYLASE"/>
    <property type="match status" value="1"/>
</dbReference>
<evidence type="ECO:0000313" key="4">
    <source>
        <dbReference type="EMBL" id="GAA2331596.1"/>
    </source>
</evidence>
<evidence type="ECO:0000256" key="1">
    <source>
        <dbReference type="SAM" id="MobiDB-lite"/>
    </source>
</evidence>
<comment type="caution">
    <text evidence="4">The sequence shown here is derived from an EMBL/GenBank/DDBJ whole genome shotgun (WGS) entry which is preliminary data.</text>
</comment>
<dbReference type="InterPro" id="IPR023346">
    <property type="entry name" value="Lysozyme-like_dom_sf"/>
</dbReference>
<keyword evidence="2" id="KW-1133">Transmembrane helix</keyword>
<keyword evidence="5" id="KW-1185">Reference proteome</keyword>
<keyword evidence="2" id="KW-0812">Transmembrane</keyword>
<dbReference type="Pfam" id="PF13406">
    <property type="entry name" value="SLT_2"/>
    <property type="match status" value="1"/>
</dbReference>
<gene>
    <name evidence="4" type="ORF">GCM10009854_03390</name>
</gene>
<protein>
    <recommendedName>
        <fullName evidence="3">Transglycosylase SLT domain-containing protein</fullName>
    </recommendedName>
</protein>
<evidence type="ECO:0000313" key="5">
    <source>
        <dbReference type="Proteomes" id="UP001501218"/>
    </source>
</evidence>
<feature type="transmembrane region" description="Helical" evidence="2">
    <location>
        <begin position="12"/>
        <end position="39"/>
    </location>
</feature>
<name>A0ABP5SI20_9PSEU</name>
<dbReference type="CDD" id="cd13399">
    <property type="entry name" value="Slt35-like"/>
    <property type="match status" value="1"/>
</dbReference>
<dbReference type="PANTHER" id="PTHR30163">
    <property type="entry name" value="MEMBRANE-BOUND LYTIC MUREIN TRANSGLYCOSYLASE B"/>
    <property type="match status" value="1"/>
</dbReference>
<accession>A0ABP5SI20</accession>
<proteinExistence type="predicted"/>
<feature type="compositionally biased region" description="Low complexity" evidence="1">
    <location>
        <begin position="54"/>
        <end position="67"/>
    </location>
</feature>
<keyword evidence="2" id="KW-0472">Membrane</keyword>
<dbReference type="SUPFAM" id="SSF53955">
    <property type="entry name" value="Lysozyme-like"/>
    <property type="match status" value="1"/>
</dbReference>
<organism evidence="4 5">
    <name type="scientific">Saccharopolyspora halophila</name>
    <dbReference type="NCBI Taxonomy" id="405551"/>
    <lineage>
        <taxon>Bacteria</taxon>
        <taxon>Bacillati</taxon>
        <taxon>Actinomycetota</taxon>
        <taxon>Actinomycetes</taxon>
        <taxon>Pseudonocardiales</taxon>
        <taxon>Pseudonocardiaceae</taxon>
        <taxon>Saccharopolyspora</taxon>
    </lineage>
</organism>
<dbReference type="EMBL" id="BAAARA010000001">
    <property type="protein sequence ID" value="GAA2331596.1"/>
    <property type="molecule type" value="Genomic_DNA"/>
</dbReference>
<feature type="compositionally biased region" description="Pro residues" evidence="1">
    <location>
        <begin position="68"/>
        <end position="79"/>
    </location>
</feature>
<evidence type="ECO:0000259" key="3">
    <source>
        <dbReference type="Pfam" id="PF13406"/>
    </source>
</evidence>
<feature type="region of interest" description="Disordered" evidence="1">
    <location>
        <begin position="45"/>
        <end position="86"/>
    </location>
</feature>
<dbReference type="InterPro" id="IPR043426">
    <property type="entry name" value="MltB-like"/>
</dbReference>
<dbReference type="InterPro" id="IPR031304">
    <property type="entry name" value="SLT_2"/>
</dbReference>
<sequence length="273" mass="28654">MRVIRISPTVLAALGRLVVAVSLLAALVVGVGLIGFFGAPPKARVAAPPESPEIEPAQVQPGAAAPPVEVPPVAPPPEQSSPGVDPIRQWANEVSLSVDVPARALVSYAAADLAMREHAPGCRISWSTIAGIGRVESNHGRYGHRQLGEDGKPSQPIIGIKLDGGPDVRRITDTDGGRLDGDTQHDRAVGPMQFIPSTWNKWATDGNGDGIGDPQNLDDAAIAAARYLCAGGRDMATGSGWWQGVMSYNNSVEYAQKVFGLAETYTAAGNRRE</sequence>
<feature type="domain" description="Transglycosylase SLT" evidence="3">
    <location>
        <begin position="188"/>
        <end position="232"/>
    </location>
</feature>
<dbReference type="Gene3D" id="1.10.530.10">
    <property type="match status" value="1"/>
</dbReference>